<feature type="region of interest" description="Disordered" evidence="1">
    <location>
        <begin position="1"/>
        <end position="23"/>
    </location>
</feature>
<proteinExistence type="predicted"/>
<organism evidence="2 3">
    <name type="scientific">Stylophora pistillata</name>
    <name type="common">Smooth cauliflower coral</name>
    <dbReference type="NCBI Taxonomy" id="50429"/>
    <lineage>
        <taxon>Eukaryota</taxon>
        <taxon>Metazoa</taxon>
        <taxon>Cnidaria</taxon>
        <taxon>Anthozoa</taxon>
        <taxon>Hexacorallia</taxon>
        <taxon>Scleractinia</taxon>
        <taxon>Astrocoeniina</taxon>
        <taxon>Pocilloporidae</taxon>
        <taxon>Stylophora</taxon>
    </lineage>
</organism>
<gene>
    <name evidence="2" type="ORF">AWC38_SpisGene2945</name>
</gene>
<reference evidence="3" key="1">
    <citation type="journal article" date="2017" name="bioRxiv">
        <title>Comparative analysis of the genomes of Stylophora pistillata and Acropora digitifera provides evidence for extensive differences between species of corals.</title>
        <authorList>
            <person name="Voolstra C.R."/>
            <person name="Li Y."/>
            <person name="Liew Y.J."/>
            <person name="Baumgarten S."/>
            <person name="Zoccola D."/>
            <person name="Flot J.-F."/>
            <person name="Tambutte S."/>
            <person name="Allemand D."/>
            <person name="Aranda M."/>
        </authorList>
    </citation>
    <scope>NUCLEOTIDE SEQUENCE [LARGE SCALE GENOMIC DNA]</scope>
</reference>
<dbReference type="Proteomes" id="UP000225706">
    <property type="component" value="Unassembled WGS sequence"/>
</dbReference>
<evidence type="ECO:0000313" key="3">
    <source>
        <dbReference type="Proteomes" id="UP000225706"/>
    </source>
</evidence>
<evidence type="ECO:0000313" key="2">
    <source>
        <dbReference type="EMBL" id="PFX32146.1"/>
    </source>
</evidence>
<protein>
    <submittedName>
        <fullName evidence="2">Uncharacterized protein</fullName>
    </submittedName>
</protein>
<feature type="compositionally biased region" description="Basic and acidic residues" evidence="1">
    <location>
        <begin position="1"/>
        <end position="14"/>
    </location>
</feature>
<dbReference type="OrthoDB" id="5974611at2759"/>
<dbReference type="EMBL" id="LSMT01000026">
    <property type="protein sequence ID" value="PFX32146.1"/>
    <property type="molecule type" value="Genomic_DNA"/>
</dbReference>
<keyword evidence="3" id="KW-1185">Reference proteome</keyword>
<comment type="caution">
    <text evidence="2">The sequence shown here is derived from an EMBL/GenBank/DDBJ whole genome shotgun (WGS) entry which is preliminary data.</text>
</comment>
<dbReference type="AlphaFoldDB" id="A0A2B4SS07"/>
<name>A0A2B4SS07_STYPI</name>
<accession>A0A2B4SS07</accession>
<sequence>MGNDPSKKGKEKATHPKIVSKGKNSSKNLRLLILHEAESKPPIDAVDHFCDALNACKPPGSLEIKQEGVKILELDGSSSLSGSFLTEAKNWIIEWLDKDGVVLICLLSSQDVHPFAEDINFQGGKIVAFSFGKCPTSWKECISLKVDLKAVSSPSDFEEPLKELVATVRAE</sequence>
<evidence type="ECO:0000256" key="1">
    <source>
        <dbReference type="SAM" id="MobiDB-lite"/>
    </source>
</evidence>